<keyword evidence="1" id="KW-0812">Transmembrane</keyword>
<evidence type="ECO:0008006" key="4">
    <source>
        <dbReference type="Google" id="ProtNLM"/>
    </source>
</evidence>
<dbReference type="EMBL" id="VLLG01000005">
    <property type="protein sequence ID" value="TWI84499.1"/>
    <property type="molecule type" value="Genomic_DNA"/>
</dbReference>
<keyword evidence="1" id="KW-0472">Membrane</keyword>
<reference evidence="2 3" key="1">
    <citation type="journal article" date="2013" name="Stand. Genomic Sci.">
        <title>Genomic Encyclopedia of Type Strains, Phase I: The one thousand microbial genomes (KMG-I) project.</title>
        <authorList>
            <person name="Kyrpides N.C."/>
            <person name="Woyke T."/>
            <person name="Eisen J.A."/>
            <person name="Garrity G."/>
            <person name="Lilburn T.G."/>
            <person name="Beck B.J."/>
            <person name="Whitman W.B."/>
            <person name="Hugenholtz P."/>
            <person name="Klenk H.P."/>
        </authorList>
    </citation>
    <scope>NUCLEOTIDE SEQUENCE [LARGE SCALE GENOMIC DNA]</scope>
    <source>
        <strain evidence="2 3">DSM 13484</strain>
    </source>
</reference>
<keyword evidence="1" id="KW-1133">Transmembrane helix</keyword>
<protein>
    <recommendedName>
        <fullName evidence="4">PH (Pleckstrin Homology) domain-containing protein</fullName>
    </recommendedName>
</protein>
<evidence type="ECO:0000313" key="3">
    <source>
        <dbReference type="Proteomes" id="UP000316778"/>
    </source>
</evidence>
<dbReference type="Proteomes" id="UP000316778">
    <property type="component" value="Unassembled WGS sequence"/>
</dbReference>
<dbReference type="AlphaFoldDB" id="A0A562ST80"/>
<name>A0A562ST80_CHIJA</name>
<evidence type="ECO:0000256" key="1">
    <source>
        <dbReference type="SAM" id="Phobius"/>
    </source>
</evidence>
<accession>A0A562ST80</accession>
<proteinExistence type="predicted"/>
<feature type="transmembrane region" description="Helical" evidence="1">
    <location>
        <begin position="25"/>
        <end position="44"/>
    </location>
</feature>
<sequence length="149" mass="16622">MIILVLELLISVAATVLIFMKEPDAGILVALLPALFGIALFLLMTKARLKLEINDQEIHYQFRPFHLSRRTITRSQVDALTVVSYDPLSDYGGWGIRKGREGWAYTTAGHTGLLIKRNNGKPVLIGTSRPDALAAFLRSRWTALYRPAS</sequence>
<gene>
    <name evidence="2" type="ORF">LX66_4869</name>
</gene>
<evidence type="ECO:0000313" key="2">
    <source>
        <dbReference type="EMBL" id="TWI84499.1"/>
    </source>
</evidence>
<organism evidence="2 3">
    <name type="scientific">Chitinophaga japonensis</name>
    <name type="common">Flexibacter japonensis</name>
    <dbReference type="NCBI Taxonomy" id="104662"/>
    <lineage>
        <taxon>Bacteria</taxon>
        <taxon>Pseudomonadati</taxon>
        <taxon>Bacteroidota</taxon>
        <taxon>Chitinophagia</taxon>
        <taxon>Chitinophagales</taxon>
        <taxon>Chitinophagaceae</taxon>
        <taxon>Chitinophaga</taxon>
    </lineage>
</organism>
<keyword evidence="3" id="KW-1185">Reference proteome</keyword>
<comment type="caution">
    <text evidence="2">The sequence shown here is derived from an EMBL/GenBank/DDBJ whole genome shotgun (WGS) entry which is preliminary data.</text>
</comment>